<evidence type="ECO:0000313" key="3">
    <source>
        <dbReference type="Proteomes" id="UP001420932"/>
    </source>
</evidence>
<organism evidence="2 3">
    <name type="scientific">Stephania yunnanensis</name>
    <dbReference type="NCBI Taxonomy" id="152371"/>
    <lineage>
        <taxon>Eukaryota</taxon>
        <taxon>Viridiplantae</taxon>
        <taxon>Streptophyta</taxon>
        <taxon>Embryophyta</taxon>
        <taxon>Tracheophyta</taxon>
        <taxon>Spermatophyta</taxon>
        <taxon>Magnoliopsida</taxon>
        <taxon>Ranunculales</taxon>
        <taxon>Menispermaceae</taxon>
        <taxon>Menispermoideae</taxon>
        <taxon>Cissampelideae</taxon>
        <taxon>Stephania</taxon>
    </lineage>
</organism>
<reference evidence="2 3" key="1">
    <citation type="submission" date="2024-01" db="EMBL/GenBank/DDBJ databases">
        <title>Genome assemblies of Stephania.</title>
        <authorList>
            <person name="Yang L."/>
        </authorList>
    </citation>
    <scope>NUCLEOTIDE SEQUENCE [LARGE SCALE GENOMIC DNA]</scope>
    <source>
        <strain evidence="2">YNDBR</strain>
        <tissue evidence="2">Leaf</tissue>
    </source>
</reference>
<accession>A0AAP0EG94</accession>
<dbReference type="EMBL" id="JBBNAF010000012">
    <property type="protein sequence ID" value="KAK9092719.1"/>
    <property type="molecule type" value="Genomic_DNA"/>
</dbReference>
<dbReference type="Proteomes" id="UP001420932">
    <property type="component" value="Unassembled WGS sequence"/>
</dbReference>
<proteinExistence type="predicted"/>
<keyword evidence="3" id="KW-1185">Reference proteome</keyword>
<evidence type="ECO:0000313" key="2">
    <source>
        <dbReference type="EMBL" id="KAK9092719.1"/>
    </source>
</evidence>
<dbReference type="AlphaFoldDB" id="A0AAP0EG94"/>
<comment type="caution">
    <text evidence="2">The sequence shown here is derived from an EMBL/GenBank/DDBJ whole genome shotgun (WGS) entry which is preliminary data.</text>
</comment>
<gene>
    <name evidence="2" type="ORF">Syun_027630</name>
</gene>
<feature type="region of interest" description="Disordered" evidence="1">
    <location>
        <begin position="1"/>
        <end position="23"/>
    </location>
</feature>
<name>A0AAP0EG94_9MAGN</name>
<protein>
    <submittedName>
        <fullName evidence="2">Uncharacterized protein</fullName>
    </submittedName>
</protein>
<evidence type="ECO:0000256" key="1">
    <source>
        <dbReference type="SAM" id="MobiDB-lite"/>
    </source>
</evidence>
<sequence length="352" mass="41232">MKFTKKIQHLSSPLSGGGAIGEEESTRRLVRLERVAGEEVWLDRRLEKRSGLEMEALLERRRGRRWRWEEGRLERRWAEGGPMERDDGRGPVERGDVGEKCRERLESGGEEDGEEVRVVYKNELGLRWEGFMEDLKNECSNLLRVSEFQLVHELCLYVLSASCRTELIRATRQPCMHFFRGFPYIFESPLWFVLILSVLDEQRNLSLRCLTEVVCTLVWEFYDMQVCENVYCLHGSITVPHQNVLFVERSLWRKKRRYVDPDASTSQVLAQRGMDNFMILRGDGDNDPEESAREEEQVVIKCEKLRSPRTVTHWVIILIRKFSSAVLVLSCFEILIWRRFDSVLKAGKEAKN</sequence>